<accession>A0A5Q3S0Z8</accession>
<evidence type="ECO:0000256" key="2">
    <source>
        <dbReference type="ARBA" id="ARBA00022729"/>
    </source>
</evidence>
<reference evidence="3" key="1">
    <citation type="journal article" name="Emerg. Infect. Dis.">
        <title>Two cases of a newly characterized neisseria species.</title>
        <authorList>
            <person name="Mustapha M."/>
            <person name="Lemos A.P.S."/>
            <person name="Harrison L.H."/>
            <person name="Vantyne D."/>
            <person name="Sacchi C.T."/>
        </authorList>
    </citation>
    <scope>NUCLEOTIDE SEQUENCE</scope>
    <source>
        <strain evidence="3">N.95.16</strain>
    </source>
</reference>
<organism evidence="3 4">
    <name type="scientific">Neisseria brasiliensis</name>
    <dbReference type="NCBI Taxonomy" id="2666100"/>
    <lineage>
        <taxon>Bacteria</taxon>
        <taxon>Pseudomonadati</taxon>
        <taxon>Pseudomonadota</taxon>
        <taxon>Betaproteobacteria</taxon>
        <taxon>Neisseriales</taxon>
        <taxon>Neisseriaceae</taxon>
        <taxon>Neisseria</taxon>
    </lineage>
</organism>
<dbReference type="InterPro" id="IPR012640">
    <property type="entry name" value="Membr_lipoprot_lipid_attach_CS"/>
</dbReference>
<evidence type="ECO:0000313" key="3">
    <source>
        <dbReference type="EMBL" id="MRN37291.1"/>
    </source>
</evidence>
<protein>
    <recommendedName>
        <fullName evidence="1">Type IV secretion system putative lipoprotein virB7</fullName>
    </recommendedName>
</protein>
<dbReference type="RefSeq" id="WP_095502142.1">
    <property type="nucleotide sequence ID" value="NZ_CP046027.1"/>
</dbReference>
<keyword evidence="2" id="KW-0732">Signal</keyword>
<proteinExistence type="predicted"/>
<dbReference type="Pfam" id="PF08139">
    <property type="entry name" value="LPAM_1"/>
    <property type="match status" value="1"/>
</dbReference>
<dbReference type="Proteomes" id="UP000486297">
    <property type="component" value="Unassembled WGS sequence"/>
</dbReference>
<comment type="caution">
    <text evidence="3">The sequence shown here is derived from an EMBL/GenBank/DDBJ whole genome shotgun (WGS) entry which is preliminary data.</text>
</comment>
<evidence type="ECO:0000313" key="4">
    <source>
        <dbReference type="Proteomes" id="UP000486297"/>
    </source>
</evidence>
<dbReference type="PROSITE" id="PS51257">
    <property type="entry name" value="PROKAR_LIPOPROTEIN"/>
    <property type="match status" value="1"/>
</dbReference>
<keyword evidence="4" id="KW-1185">Reference proteome</keyword>
<dbReference type="AlphaFoldDB" id="A0A5Q3S0Z8"/>
<gene>
    <name evidence="3" type="ORF">GJU80_01925</name>
</gene>
<name>A0A5Q3S0Z8_9NEIS</name>
<sequence>MKKILSAALAITALSACSVGTPGMSVGLGVGTRLGSHVGLGTSLNIPVRLDQTKIGSNTNQSKNNGGVNIVDEQIVTYFDAHGNASNNAVKGGFYRQLLSKRNNEYVVQDFYSDNSIKRTDPYTINRNQLMQFRATPTNGSLTTYAYNGNVMQQQVFQNGKLVSAKY</sequence>
<dbReference type="EMBL" id="WJXO01000001">
    <property type="protein sequence ID" value="MRN37291.1"/>
    <property type="molecule type" value="Genomic_DNA"/>
</dbReference>
<evidence type="ECO:0000256" key="1">
    <source>
        <dbReference type="ARBA" id="ARBA00017922"/>
    </source>
</evidence>